<dbReference type="OrthoDB" id="3778180at2759"/>
<dbReference type="Proteomes" id="UP000800200">
    <property type="component" value="Unassembled WGS sequence"/>
</dbReference>
<accession>A0A6A6DI55</accession>
<reference evidence="1" key="1">
    <citation type="journal article" date="2020" name="Stud. Mycol.">
        <title>101 Dothideomycetes genomes: a test case for predicting lifestyles and emergence of pathogens.</title>
        <authorList>
            <person name="Haridas S."/>
            <person name="Albert R."/>
            <person name="Binder M."/>
            <person name="Bloem J."/>
            <person name="Labutti K."/>
            <person name="Salamov A."/>
            <person name="Andreopoulos B."/>
            <person name="Baker S."/>
            <person name="Barry K."/>
            <person name="Bills G."/>
            <person name="Bluhm B."/>
            <person name="Cannon C."/>
            <person name="Castanera R."/>
            <person name="Culley D."/>
            <person name="Daum C."/>
            <person name="Ezra D."/>
            <person name="Gonzalez J."/>
            <person name="Henrissat B."/>
            <person name="Kuo A."/>
            <person name="Liang C."/>
            <person name="Lipzen A."/>
            <person name="Lutzoni F."/>
            <person name="Magnuson J."/>
            <person name="Mondo S."/>
            <person name="Nolan M."/>
            <person name="Ohm R."/>
            <person name="Pangilinan J."/>
            <person name="Park H.-J."/>
            <person name="Ramirez L."/>
            <person name="Alfaro M."/>
            <person name="Sun H."/>
            <person name="Tritt A."/>
            <person name="Yoshinaga Y."/>
            <person name="Zwiers L.-H."/>
            <person name="Turgeon B."/>
            <person name="Goodwin S."/>
            <person name="Spatafora J."/>
            <person name="Crous P."/>
            <person name="Grigoriev I."/>
        </authorList>
    </citation>
    <scope>NUCLEOTIDE SEQUENCE</scope>
    <source>
        <strain evidence="1">CBS 207.26</strain>
    </source>
</reference>
<protein>
    <submittedName>
        <fullName evidence="1">Uncharacterized protein</fullName>
    </submittedName>
</protein>
<organism evidence="1 2">
    <name type="scientific">Zopfia rhizophila CBS 207.26</name>
    <dbReference type="NCBI Taxonomy" id="1314779"/>
    <lineage>
        <taxon>Eukaryota</taxon>
        <taxon>Fungi</taxon>
        <taxon>Dikarya</taxon>
        <taxon>Ascomycota</taxon>
        <taxon>Pezizomycotina</taxon>
        <taxon>Dothideomycetes</taxon>
        <taxon>Dothideomycetes incertae sedis</taxon>
        <taxon>Zopfiaceae</taxon>
        <taxon>Zopfia</taxon>
    </lineage>
</organism>
<sequence>MHRQKRQEGFFKHPVLVVRVDDTYVYFYALTRVPPNAVADLNMCLRIDNTTEDEGLRANLEQRFRIELPHLARWGVDVSVAESEKHKLQRHLDWLESQQNRFIYKPLPRDLSPARVGAIVMLPNPLGSSTLGAPVVVIQNDYPHFWFLRIKAIAESQAFDEPRTEQYVRVRRNCLAISGELRVGHDGTPVMLLENHSPGLPEKSYIEISRRPKWHRLEVKEILGTPGTA</sequence>
<keyword evidence="2" id="KW-1185">Reference proteome</keyword>
<dbReference type="EMBL" id="ML994678">
    <property type="protein sequence ID" value="KAF2178092.1"/>
    <property type="molecule type" value="Genomic_DNA"/>
</dbReference>
<dbReference type="AlphaFoldDB" id="A0A6A6DI55"/>
<name>A0A6A6DI55_9PEZI</name>
<gene>
    <name evidence="1" type="ORF">K469DRAFT_695731</name>
</gene>
<evidence type="ECO:0000313" key="1">
    <source>
        <dbReference type="EMBL" id="KAF2178092.1"/>
    </source>
</evidence>
<proteinExistence type="predicted"/>
<evidence type="ECO:0000313" key="2">
    <source>
        <dbReference type="Proteomes" id="UP000800200"/>
    </source>
</evidence>